<keyword evidence="3" id="KW-1185">Reference proteome</keyword>
<organism evidence="2 3">
    <name type="scientific">Alteromonas naphthalenivorans</name>
    <dbReference type="NCBI Taxonomy" id="715451"/>
    <lineage>
        <taxon>Bacteria</taxon>
        <taxon>Pseudomonadati</taxon>
        <taxon>Pseudomonadota</taxon>
        <taxon>Gammaproteobacteria</taxon>
        <taxon>Alteromonadales</taxon>
        <taxon>Alteromonadaceae</taxon>
        <taxon>Alteromonas/Salinimonas group</taxon>
        <taxon>Alteromonas</taxon>
    </lineage>
</organism>
<protein>
    <recommendedName>
        <fullName evidence="4">DUF349 domain-containing protein</fullName>
    </recommendedName>
</protein>
<dbReference type="OrthoDB" id="5523335at2"/>
<sequence>MIFSRFFAPSHTSQNPEKRLEAIQNLSPEKPTDKTILHELAFNDANADVSLAALNKLNTFVLWLKMSQSAHHAKVKKVAERTVEAALMGQGDVTINANEKASFLRESANGELIQTVLVNDPSLLADNNLVMTLLHKVDKPAFTQTIFLHHADNALQQAILATIEDSSVLQKLEKKCRDNAIHAAIATKLQVLKAQAEKPIELMRRVTLCLSKYQALVDKSDVEDIDKRQAELLSEYNDLMTDSSILSSDDKTAVDAKLARISEKVSRHLSRIRPEWESQKAAEEKAEIEALCKQHLSHATTQVNWLYGERLCEATLADVAVVNESVRALEVSADHMASLGGSTKLLDEVRTGIASLNNSLEAFSMQQQYGQKLLICLSQVESLAEESLAEEAKQQQATSTPSEPATNGQEDKENGLTEQTAEAAKAVNTDATESVSVEGDAVQNGTDQNDDVSHKAPESIEAEFKALSEKYHDLRNELISVPSALNKRWHAASRVFSQKKQAKKAEVDQALRQCRKQISVIDNLIAQGKYRGAITKFEKLSASFESMPESVKKQLAKRFEKTAEDIAHLEGWQDYIAAPRKPALVEEAQTLASTPVEDIKQRGEAIRYLRQQWLSLGAGSDDDALQNAFDAALELAFQPCREHYAALDAEREKALKALHSLIEQVAAIDLSQDEAVLAKLYDRTVKQWHECGQVEKREYESLKQRWNKTISPLQTKVNQWHAMNKKAKQQLVAQASALLAEEDIASATETAQQLQHSWKAIGHAGKRDESRLWREFRLANDALFGRLKEQRKAQSSAFDETFNTLFTLLNGIDSESDESTIATSIQDIEARAKALPGAMRAKLDKKITGIQKQQQTRAQQRQVRKVQQRAQSANSVLSESLRAGDFTNISDDDADMLKKRWKSALSKPTPVQQSRHWLTVALEAATDLPSPESDSSMRTNVQLAMMTAKLEKGESLSPAQLLEDWIAHGKVDDQETHLLERIVNVLDNNPEVVA</sequence>
<accession>F5ZBC5</accession>
<dbReference type="KEGG" id="alt:ambt_05905"/>
<dbReference type="HOGENOM" id="CLU_322596_0_0_6"/>
<dbReference type="Pfam" id="PF03993">
    <property type="entry name" value="DUF349"/>
    <property type="match status" value="2"/>
</dbReference>
<dbReference type="RefSeq" id="WP_013783658.1">
    <property type="nucleotide sequence ID" value="NC_015554.1"/>
</dbReference>
<dbReference type="InterPro" id="IPR007139">
    <property type="entry name" value="DUF349"/>
</dbReference>
<evidence type="ECO:0000256" key="1">
    <source>
        <dbReference type="SAM" id="MobiDB-lite"/>
    </source>
</evidence>
<proteinExistence type="predicted"/>
<gene>
    <name evidence="2" type="ordered locus">ambt_05905</name>
</gene>
<reference evidence="2 3" key="1">
    <citation type="journal article" date="2011" name="J. Bacteriol.">
        <title>Complete genome sequence of the polycyclic aromatic hydrocarbon-degrading bacterium Alteromonas sp. strain SN2.</title>
        <authorList>
            <person name="Jin H.M."/>
            <person name="Jeong H."/>
            <person name="Moon E.J."/>
            <person name="Math R.K."/>
            <person name="Lee K."/>
            <person name="Kim H.J."/>
            <person name="Jeon C.O."/>
            <person name="Oh T.K."/>
            <person name="Kim J.F."/>
        </authorList>
    </citation>
    <scope>NUCLEOTIDE SEQUENCE [LARGE SCALE GENOMIC DNA]</scope>
    <source>
        <strain evidence="3">JCM 17741 / KACC 18427 / KCTC 11700BP / SN2</strain>
    </source>
</reference>
<dbReference type="AlphaFoldDB" id="F5ZBC5"/>
<evidence type="ECO:0000313" key="2">
    <source>
        <dbReference type="EMBL" id="AEF02718.1"/>
    </source>
</evidence>
<dbReference type="eggNOG" id="COG0466">
    <property type="taxonomic scope" value="Bacteria"/>
</dbReference>
<evidence type="ECO:0008006" key="4">
    <source>
        <dbReference type="Google" id="ProtNLM"/>
    </source>
</evidence>
<feature type="compositionally biased region" description="Polar residues" evidence="1">
    <location>
        <begin position="398"/>
        <end position="408"/>
    </location>
</feature>
<dbReference type="EMBL" id="CP002339">
    <property type="protein sequence ID" value="AEF02718.1"/>
    <property type="molecule type" value="Genomic_DNA"/>
</dbReference>
<dbReference type="Proteomes" id="UP000000683">
    <property type="component" value="Chromosome"/>
</dbReference>
<feature type="region of interest" description="Disordered" evidence="1">
    <location>
        <begin position="388"/>
        <end position="457"/>
    </location>
</feature>
<evidence type="ECO:0000313" key="3">
    <source>
        <dbReference type="Proteomes" id="UP000000683"/>
    </source>
</evidence>
<name>F5ZBC5_ALTNA</name>